<dbReference type="AlphaFoldDB" id="A0A239KHR2"/>
<proteinExistence type="predicted"/>
<dbReference type="EMBL" id="FZOS01000053">
    <property type="protein sequence ID" value="SNT17926.1"/>
    <property type="molecule type" value="Genomic_DNA"/>
</dbReference>
<dbReference type="Proteomes" id="UP000198281">
    <property type="component" value="Unassembled WGS sequence"/>
</dbReference>
<evidence type="ECO:0008006" key="3">
    <source>
        <dbReference type="Google" id="ProtNLM"/>
    </source>
</evidence>
<dbReference type="Gene3D" id="2.60.120.10">
    <property type="entry name" value="Jelly Rolls"/>
    <property type="match status" value="1"/>
</dbReference>
<name>A0A239KHR2_9SPHN</name>
<reference evidence="2" key="1">
    <citation type="submission" date="2017-06" db="EMBL/GenBank/DDBJ databases">
        <authorList>
            <person name="Varghese N."/>
            <person name="Submissions S."/>
        </authorList>
    </citation>
    <scope>NUCLEOTIDE SEQUENCE [LARGE SCALE GENOMIC DNA]</scope>
    <source>
        <strain evidence="2">LNB2</strain>
    </source>
</reference>
<evidence type="ECO:0000313" key="1">
    <source>
        <dbReference type="EMBL" id="SNT17926.1"/>
    </source>
</evidence>
<keyword evidence="2" id="KW-1185">Reference proteome</keyword>
<gene>
    <name evidence="1" type="ORF">SAMN06295912_15311</name>
</gene>
<dbReference type="InterPro" id="IPR011051">
    <property type="entry name" value="RmlC_Cupin_sf"/>
</dbReference>
<protein>
    <recommendedName>
        <fullName evidence="3">Cupin domain-containing protein</fullName>
    </recommendedName>
</protein>
<organism evidence="1 2">
    <name type="scientific">Edaphosphingomonas laterariae</name>
    <dbReference type="NCBI Taxonomy" id="861865"/>
    <lineage>
        <taxon>Bacteria</taxon>
        <taxon>Pseudomonadati</taxon>
        <taxon>Pseudomonadota</taxon>
        <taxon>Alphaproteobacteria</taxon>
        <taxon>Sphingomonadales</taxon>
        <taxon>Rhizorhabdaceae</taxon>
        <taxon>Edaphosphingomonas</taxon>
    </lineage>
</organism>
<evidence type="ECO:0000313" key="2">
    <source>
        <dbReference type="Proteomes" id="UP000198281"/>
    </source>
</evidence>
<accession>A0A239KHR2</accession>
<dbReference type="SUPFAM" id="SSF51182">
    <property type="entry name" value="RmlC-like cupins"/>
    <property type="match status" value="1"/>
</dbReference>
<sequence length="191" mass="21014">MNNETPLRAPVSARKRMTLFRTGEGIPLDHETMPFAGVDPATMAGLGRIMASGPRAADASHTTILFQSGDEEGVSLSHAWFKTGFISSRHSHNADGIYYILAGEARFGSARLGPGDGIYVPAEQAYVLEVGNEGCELLEFRNAAQFNIHFKGNDEAHWEKVAQSYTRHMPQWENELPPSQRSYCSISVSSR</sequence>
<dbReference type="InterPro" id="IPR014710">
    <property type="entry name" value="RmlC-like_jellyroll"/>
</dbReference>